<keyword evidence="2" id="KW-1185">Reference proteome</keyword>
<evidence type="ECO:0000313" key="1">
    <source>
        <dbReference type="EMBL" id="KAJ3662297.1"/>
    </source>
</evidence>
<dbReference type="Proteomes" id="UP001168821">
    <property type="component" value="Unassembled WGS sequence"/>
</dbReference>
<dbReference type="AlphaFoldDB" id="A0AA38ISN5"/>
<reference evidence="1" key="1">
    <citation type="journal article" date="2023" name="G3 (Bethesda)">
        <title>Whole genome assemblies of Zophobas morio and Tenebrio molitor.</title>
        <authorList>
            <person name="Kaur S."/>
            <person name="Stinson S.A."/>
            <person name="diCenzo G.C."/>
        </authorList>
    </citation>
    <scope>NUCLEOTIDE SEQUENCE</scope>
    <source>
        <strain evidence="1">QUZm001</strain>
    </source>
</reference>
<name>A0AA38ISN5_9CUCU</name>
<organism evidence="1 2">
    <name type="scientific">Zophobas morio</name>
    <dbReference type="NCBI Taxonomy" id="2755281"/>
    <lineage>
        <taxon>Eukaryota</taxon>
        <taxon>Metazoa</taxon>
        <taxon>Ecdysozoa</taxon>
        <taxon>Arthropoda</taxon>
        <taxon>Hexapoda</taxon>
        <taxon>Insecta</taxon>
        <taxon>Pterygota</taxon>
        <taxon>Neoptera</taxon>
        <taxon>Endopterygota</taxon>
        <taxon>Coleoptera</taxon>
        <taxon>Polyphaga</taxon>
        <taxon>Cucujiformia</taxon>
        <taxon>Tenebrionidae</taxon>
        <taxon>Zophobas</taxon>
    </lineage>
</organism>
<protein>
    <submittedName>
        <fullName evidence="1">Uncharacterized protein</fullName>
    </submittedName>
</protein>
<gene>
    <name evidence="1" type="ORF">Zmor_006652</name>
</gene>
<evidence type="ECO:0000313" key="2">
    <source>
        <dbReference type="Proteomes" id="UP001168821"/>
    </source>
</evidence>
<dbReference type="EMBL" id="JALNTZ010000002">
    <property type="protein sequence ID" value="KAJ3662297.1"/>
    <property type="molecule type" value="Genomic_DNA"/>
</dbReference>
<accession>A0AA38ISN5</accession>
<comment type="caution">
    <text evidence="1">The sequence shown here is derived from an EMBL/GenBank/DDBJ whole genome shotgun (WGS) entry which is preliminary data.</text>
</comment>
<proteinExistence type="predicted"/>
<sequence length="140" mass="16337">MKKGSGEDYKQTVVKTLWNTVAKSLQEKYYKQFNLIFDPFKDIEFACARNARDAKRKELQSCLEKRKRSSASLTQDEIEKILNICNETTPNGLQRKFFHLVAYELAWRGGEGIFKKNMITLETLRAALVTIHSFQKQRKV</sequence>